<dbReference type="Pfam" id="PF08327">
    <property type="entry name" value="AHSA1"/>
    <property type="match status" value="1"/>
</dbReference>
<dbReference type="AlphaFoldDB" id="A0A510G6U1"/>
<sequence>MYGFSAQVNVQEIKKNKKILIEWDAYKTPTLVEWQFTSISSGETFVTITNNSFIGDGNEVVEQAISSTEGFTLVLAEAKAFLEHNIILNLVIDRFPKKID</sequence>
<dbReference type="EMBL" id="AP019563">
    <property type="protein sequence ID" value="BBJ31332.1"/>
    <property type="molecule type" value="Genomic_DNA"/>
</dbReference>
<dbReference type="Gene3D" id="3.30.530.20">
    <property type="match status" value="1"/>
</dbReference>
<accession>A0A510G6U1</accession>
<dbReference type="SUPFAM" id="SSF55961">
    <property type="entry name" value="Bet v1-like"/>
    <property type="match status" value="1"/>
</dbReference>
<organism evidence="3 4">
    <name type="scientific">Rickettsia asiatica</name>
    <dbReference type="NCBI Taxonomy" id="238800"/>
    <lineage>
        <taxon>Bacteria</taxon>
        <taxon>Pseudomonadati</taxon>
        <taxon>Pseudomonadota</taxon>
        <taxon>Alphaproteobacteria</taxon>
        <taxon>Rickettsiales</taxon>
        <taxon>Rickettsiaceae</taxon>
        <taxon>Rickettsieae</taxon>
        <taxon>Rickettsia</taxon>
        <taxon>spotted fever group</taxon>
    </lineage>
</organism>
<dbReference type="InterPro" id="IPR023393">
    <property type="entry name" value="START-like_dom_sf"/>
</dbReference>
<comment type="similarity">
    <text evidence="1">Belongs to the AHA1 family.</text>
</comment>
<keyword evidence="4" id="KW-1185">Reference proteome</keyword>
<evidence type="ECO:0000259" key="2">
    <source>
        <dbReference type="Pfam" id="PF08327"/>
    </source>
</evidence>
<evidence type="ECO:0000256" key="1">
    <source>
        <dbReference type="ARBA" id="ARBA00006817"/>
    </source>
</evidence>
<dbReference type="RefSeq" id="WP_197734680.1">
    <property type="nucleotide sequence ID" value="NZ_AP019563.1"/>
</dbReference>
<evidence type="ECO:0000313" key="3">
    <source>
        <dbReference type="EMBL" id="BBJ31332.1"/>
    </source>
</evidence>
<feature type="domain" description="Activator of Hsp90 ATPase homologue 1/2-like C-terminal" evidence="2">
    <location>
        <begin position="3"/>
        <end position="80"/>
    </location>
</feature>
<protein>
    <recommendedName>
        <fullName evidence="2">Activator of Hsp90 ATPase homologue 1/2-like C-terminal domain-containing protein</fullName>
    </recommendedName>
</protein>
<evidence type="ECO:0000313" key="4">
    <source>
        <dbReference type="Proteomes" id="UP000321183"/>
    </source>
</evidence>
<gene>
    <name evidence="3" type="ORF">RAS_04410</name>
</gene>
<dbReference type="InterPro" id="IPR013538">
    <property type="entry name" value="ASHA1/2-like_C"/>
</dbReference>
<dbReference type="KEGG" id="ras:RAS_04410"/>
<reference evidence="3 4" key="1">
    <citation type="submission" date="2019-04" db="EMBL/GenBank/DDBJ databases">
        <title>Draft genome sequence of Rickettsia asiatica Maytaro1284.</title>
        <authorList>
            <person name="Thu M."/>
            <person name="Qiu Y."/>
            <person name="Nakao R."/>
        </authorList>
    </citation>
    <scope>NUCLEOTIDE SEQUENCE [LARGE SCALE GENOMIC DNA]</scope>
    <source>
        <strain evidence="3 4">Maytaro1284</strain>
    </source>
</reference>
<proteinExistence type="inferred from homology"/>
<dbReference type="Proteomes" id="UP000321183">
    <property type="component" value="Chromosome"/>
</dbReference>
<name>A0A510G6U1_9RICK</name>